<comment type="caution">
    <text evidence="5">The sequence shown here is derived from an EMBL/GenBank/DDBJ whole genome shotgun (WGS) entry which is preliminary data.</text>
</comment>
<dbReference type="EMBL" id="LIYD01000005">
    <property type="protein sequence ID" value="KOS05231.1"/>
    <property type="molecule type" value="Genomic_DNA"/>
</dbReference>
<gene>
    <name evidence="5" type="ORF">AM493_03650</name>
</gene>
<dbReference type="InterPro" id="IPR051257">
    <property type="entry name" value="Diverse_CBS-Domain"/>
</dbReference>
<dbReference type="STRING" id="1202724.AM493_03650"/>
<dbReference type="Proteomes" id="UP000037755">
    <property type="component" value="Unassembled WGS sequence"/>
</dbReference>
<dbReference type="CDD" id="cd05401">
    <property type="entry name" value="NT_GlnE_GlnD_like"/>
    <property type="match status" value="1"/>
</dbReference>
<dbReference type="SMART" id="SM00100">
    <property type="entry name" value="cNMP"/>
    <property type="match status" value="1"/>
</dbReference>
<dbReference type="RefSeq" id="WP_054406299.1">
    <property type="nucleotide sequence ID" value="NZ_FOYA01000006.1"/>
</dbReference>
<dbReference type="InterPro" id="IPR000595">
    <property type="entry name" value="cNMP-bd_dom"/>
</dbReference>
<dbReference type="GO" id="GO:0008773">
    <property type="term" value="F:[protein-PII] uridylyltransferase activity"/>
    <property type="evidence" value="ECO:0007669"/>
    <property type="project" value="InterPro"/>
</dbReference>
<keyword evidence="6" id="KW-1185">Reference proteome</keyword>
<evidence type="ECO:0000259" key="4">
    <source>
        <dbReference type="PROSITE" id="PS51371"/>
    </source>
</evidence>
<dbReference type="InterPro" id="IPR046342">
    <property type="entry name" value="CBS_dom_sf"/>
</dbReference>
<dbReference type="Gene3D" id="2.60.120.10">
    <property type="entry name" value="Jelly Rolls"/>
    <property type="match status" value="1"/>
</dbReference>
<organism evidence="5 6">
    <name type="scientific">Flavobacterium akiainvivens</name>
    <dbReference type="NCBI Taxonomy" id="1202724"/>
    <lineage>
        <taxon>Bacteria</taxon>
        <taxon>Pseudomonadati</taxon>
        <taxon>Bacteroidota</taxon>
        <taxon>Flavobacteriia</taxon>
        <taxon>Flavobacteriales</taxon>
        <taxon>Flavobacteriaceae</taxon>
        <taxon>Flavobacterium</taxon>
    </lineage>
</organism>
<dbReference type="OrthoDB" id="9810963at2"/>
<reference evidence="5 6" key="1">
    <citation type="submission" date="2015-08" db="EMBL/GenBank/DDBJ databases">
        <title>Whole genome sequence of Flavobacterium akiainvivens IK-1T, from decaying Wikstroemia oahuensis, an endemic Hawaiian shrub.</title>
        <authorList>
            <person name="Wan X."/>
            <person name="Hou S."/>
            <person name="Saito J."/>
            <person name="Donachie S."/>
        </authorList>
    </citation>
    <scope>NUCLEOTIDE SEQUENCE [LARGE SCALE GENOMIC DNA]</scope>
    <source>
        <strain evidence="5 6">IK-1</strain>
    </source>
</reference>
<dbReference type="AlphaFoldDB" id="A0A0M8MFL0"/>
<dbReference type="PROSITE" id="PS50042">
    <property type="entry name" value="CNMP_BINDING_3"/>
    <property type="match status" value="1"/>
</dbReference>
<proteinExistence type="predicted"/>
<evidence type="ECO:0000256" key="1">
    <source>
        <dbReference type="ARBA" id="ARBA00023122"/>
    </source>
</evidence>
<feature type="domain" description="Cyclic nucleotide-binding" evidence="3">
    <location>
        <begin position="18"/>
        <end position="138"/>
    </location>
</feature>
<accession>A0A0M8MFL0</accession>
<dbReference type="Pfam" id="PF03445">
    <property type="entry name" value="DUF294"/>
    <property type="match status" value="1"/>
</dbReference>
<dbReference type="InterPro" id="IPR018490">
    <property type="entry name" value="cNMP-bd_dom_sf"/>
</dbReference>
<dbReference type="InterPro" id="IPR014710">
    <property type="entry name" value="RmlC-like_jellyroll"/>
</dbReference>
<keyword evidence="5" id="KW-0808">Transferase</keyword>
<evidence type="ECO:0000259" key="3">
    <source>
        <dbReference type="PROSITE" id="PS50042"/>
    </source>
</evidence>
<dbReference type="SMART" id="SM00116">
    <property type="entry name" value="CBS"/>
    <property type="match status" value="2"/>
</dbReference>
<dbReference type="SUPFAM" id="SSF51206">
    <property type="entry name" value="cAMP-binding domain-like"/>
    <property type="match status" value="1"/>
</dbReference>
<dbReference type="CDD" id="cd00038">
    <property type="entry name" value="CAP_ED"/>
    <property type="match status" value="1"/>
</dbReference>
<dbReference type="Gene3D" id="3.10.580.10">
    <property type="entry name" value="CBS-domain"/>
    <property type="match status" value="1"/>
</dbReference>
<dbReference type="SUPFAM" id="SSF54631">
    <property type="entry name" value="CBS-domain pair"/>
    <property type="match status" value="1"/>
</dbReference>
<dbReference type="Pfam" id="PF00027">
    <property type="entry name" value="cNMP_binding"/>
    <property type="match status" value="1"/>
</dbReference>
<evidence type="ECO:0000313" key="5">
    <source>
        <dbReference type="EMBL" id="KOS05231.1"/>
    </source>
</evidence>
<dbReference type="Pfam" id="PF10335">
    <property type="entry name" value="DUF294_C"/>
    <property type="match status" value="1"/>
</dbReference>
<evidence type="ECO:0000313" key="6">
    <source>
        <dbReference type="Proteomes" id="UP000037755"/>
    </source>
</evidence>
<keyword evidence="1 2" id="KW-0129">CBS domain</keyword>
<name>A0A0M8MFL0_9FLAO</name>
<dbReference type="InterPro" id="IPR005105">
    <property type="entry name" value="GlnD_Uridyltrans_N"/>
</dbReference>
<dbReference type="PANTHER" id="PTHR43080:SF2">
    <property type="entry name" value="CBS DOMAIN-CONTAINING PROTEIN"/>
    <property type="match status" value="1"/>
</dbReference>
<evidence type="ECO:0000256" key="2">
    <source>
        <dbReference type="PROSITE-ProRule" id="PRU00703"/>
    </source>
</evidence>
<dbReference type="Pfam" id="PF00571">
    <property type="entry name" value="CBS"/>
    <property type="match status" value="2"/>
</dbReference>
<sequence>MNNPIAQTVVDFLKYYPPFESLSKEDLQLIAINTKIKSLDKNEILFKGGDTTHTDFYVIKAGAIGLSLTSDAEEMLIDKCDEGDILGLRPFFAKNDYLLTAKAREESIIYAIPILFFQQFITKNAKVLEFLLESFASQTRNPHDKERSGKLLAENTIFSDQVADIQYFQPIKYTHNPITANPEDLLMFIAKTMTNSTIGSVIIQENQLPIGIITDRDLRSKIATGLFPITAEAKEIMTTPVITVPENISVAEAQMIMLKYNVGHLCVTRDGTDNSTISGIISEHDVVAAQANTPGVLLKQTRRATNNKELKYVREKLSDLIQNSIDKNIPISHISNIVAEINIALTRRAIELAVEKIGTPPPVRFAWINVGSQGRKEQLLKTDQDNALVFEDVEPAQYDAVKRYFTELAEFVTDSLNKVGYEFSPYNIVARNTQWCKSVTDWINQYNTWINAPAEKGIEISALFFDFDFIYGYPAIEEALTDNIKVKINKNKKFFAYMASDTLKNLPPLGFFRQFLVENDGEHKDTFDIKLRALEPLIDAARVLILSHGITDITNTYQRFKKLAELEQQNADLYDECAEAFNLLQHFRTEEGLKNDSNGRYINLSELSKTDKVKLKNCFEPIGNVQDIIKNRFSLTFIS</sequence>
<feature type="domain" description="CBS" evidence="4">
    <location>
        <begin position="173"/>
        <end position="229"/>
    </location>
</feature>
<dbReference type="PANTHER" id="PTHR43080">
    <property type="entry name" value="CBS DOMAIN-CONTAINING PROTEIN CBSX3, MITOCHONDRIAL"/>
    <property type="match status" value="1"/>
</dbReference>
<dbReference type="PROSITE" id="PS51371">
    <property type="entry name" value="CBS"/>
    <property type="match status" value="2"/>
</dbReference>
<dbReference type="InterPro" id="IPR018821">
    <property type="entry name" value="DUF294_put_nucleoTrafse_sb-bd"/>
</dbReference>
<feature type="domain" description="CBS" evidence="4">
    <location>
        <begin position="237"/>
        <end position="297"/>
    </location>
</feature>
<protein>
    <submittedName>
        <fullName evidence="5">Nucleotidyltransferase</fullName>
    </submittedName>
</protein>
<dbReference type="PATRIC" id="fig|1202724.3.peg.751"/>
<dbReference type="InterPro" id="IPR000644">
    <property type="entry name" value="CBS_dom"/>
</dbReference>